<keyword evidence="3" id="KW-1185">Reference proteome</keyword>
<feature type="region of interest" description="Disordered" evidence="1">
    <location>
        <begin position="98"/>
        <end position="127"/>
    </location>
</feature>
<feature type="compositionally biased region" description="Low complexity" evidence="1">
    <location>
        <begin position="297"/>
        <end position="306"/>
    </location>
</feature>
<dbReference type="RefSeq" id="YP_010059431.1">
    <property type="nucleotide sequence ID" value="NC_054725.1"/>
</dbReference>
<feature type="region of interest" description="Disordered" evidence="1">
    <location>
        <begin position="639"/>
        <end position="764"/>
    </location>
</feature>
<evidence type="ECO:0000313" key="3">
    <source>
        <dbReference type="Proteomes" id="UP000503093"/>
    </source>
</evidence>
<feature type="compositionally biased region" description="Low complexity" evidence="1">
    <location>
        <begin position="206"/>
        <end position="216"/>
    </location>
</feature>
<feature type="compositionally biased region" description="Low complexity" evidence="1">
    <location>
        <begin position="98"/>
        <end position="109"/>
    </location>
</feature>
<sequence>MTGPSGGFEYQDESVIAKISVDVPPQAATELADLASQTRALRIEMEALSRAQGSWSEHVAAIPEIAQRAAQGQQALITQLERTAYIQRELGGSQPNVGAVGSGQAAGAQERQQVDEVSRAPQQQYNTSAPAGYVNPFHGMLAGLGMQQLGMPSNLQGQGMGLHQAQQYLQGMGQQDPRLYANMMAQRGHQVDLSGIYGGPSTQRIGSQPAQGPQQAGQGGGPRQSQMPPDATQGGAPTRPLPPGHQQVPESGWQRGVIQGTNAAQQILSETTRNGSNGSLGRASRLLGQWAAGRANGSAPNGAPIGAPGGPPAGPGGPGGPGGGGGGPGSGGPGGGEEEGGGGPLSGITGKLGVAGTAIAAGAALNKLIQGAGEEYVKYQQLGSVQGGGFTEGVGHELAARVWALDPTVTKEQARIAKQVALSAGFRGQDRTNVEHFIQDSFEKYGLNQQQSGQLAVNARAAGDTPAEKSQNIRSLAGALEDNHALAEQGGASVQSRNQQFLQFQSAATSAGASQEDITKVNRALQSTLGKKDELQEDLGRISTDMVNSPHFLTEAGSRLSPPVLAVTPSAQVAELSDKGKLDEAIKLQLQEVAKIATNGADSKANRAGIFRDQMSSLGVQLDYEEAEAMLEAVSGKDFSEGYDKGLKNSPGRERAIKNSPLFPEQKKALLERERKRSEDGGSDRPDRSSGEKASPQPEGDGVAPPGLGFSRISQVSPSTGISTPSVQPASTRLSDPDAQAVARLGEASLGGGNKVPGGMDGNVSGELRIVVDQSGKVTAPPSIKLSGHQTAVNYGMSGSGKNDPPPGDRHADTGWSA</sequence>
<feature type="compositionally biased region" description="Gly residues" evidence="1">
    <location>
        <begin position="749"/>
        <end position="761"/>
    </location>
</feature>
<feature type="compositionally biased region" description="Basic and acidic residues" evidence="1">
    <location>
        <begin position="807"/>
        <end position="818"/>
    </location>
</feature>
<feature type="compositionally biased region" description="Polar residues" evidence="1">
    <location>
        <begin position="712"/>
        <end position="734"/>
    </location>
</feature>
<name>A0A6G6XKN6_9CAUD</name>
<dbReference type="GeneID" id="64766662"/>
<reference evidence="2 3" key="1">
    <citation type="submission" date="2020-01" db="EMBL/GenBank/DDBJ databases">
        <authorList>
            <person name="Alvaro L.E."/>
            <person name="Baker K.N."/>
            <person name="Baxter I.S."/>
            <person name="Brown M.R."/>
            <person name="Driscoll K.D."/>
            <person name="Elrubaie J.M."/>
            <person name="Feith S.L."/>
            <person name="Indihar D.F."/>
            <person name="Knoch V.T."/>
            <person name="Koirtyohann K.M."/>
            <person name="Kratz M.A."/>
            <person name="Lear A.H."/>
            <person name="Lindblom K.E."/>
            <person name="Marcus E.R."/>
            <person name="Murphy M.E."/>
            <person name="Sensor R."/>
            <person name="Sherman S.J."/>
            <person name="Swift V.R."/>
            <person name="White K.E."/>
            <person name="Wills S.J."/>
            <person name="Gatt S.M."/>
            <person name="Lohbauer S.A."/>
            <person name="Power T.R."/>
            <person name="Rosales K.A."/>
            <person name="Sisson B.M."/>
            <person name="Isern S."/>
            <person name="Michael S.F."/>
            <person name="Sunnen C.N."/>
            <person name="Garlena R.A."/>
            <person name="Russell D.A."/>
            <person name="Pope W.H."/>
            <person name="Jacobs-Sera D."/>
            <person name="Hatfull G.F."/>
        </authorList>
    </citation>
    <scope>NUCLEOTIDE SEQUENCE [LARGE SCALE GENOMIC DNA]</scope>
</reference>
<feature type="compositionally biased region" description="Gly residues" evidence="1">
    <location>
        <begin position="316"/>
        <end position="345"/>
    </location>
</feature>
<dbReference type="Proteomes" id="UP000503093">
    <property type="component" value="Segment"/>
</dbReference>
<feature type="region of interest" description="Disordered" evidence="1">
    <location>
        <begin position="779"/>
        <end position="818"/>
    </location>
</feature>
<evidence type="ECO:0000256" key="1">
    <source>
        <dbReference type="SAM" id="MobiDB-lite"/>
    </source>
</evidence>
<proteinExistence type="predicted"/>
<gene>
    <name evidence="2" type="primary">182</name>
    <name evidence="2" type="ORF">SEA_SKOG_181</name>
</gene>
<feature type="compositionally biased region" description="Basic and acidic residues" evidence="1">
    <location>
        <begin position="639"/>
        <end position="657"/>
    </location>
</feature>
<feature type="region of interest" description="Disordered" evidence="1">
    <location>
        <begin position="192"/>
        <end position="251"/>
    </location>
</feature>
<evidence type="ECO:0000313" key="2">
    <source>
        <dbReference type="EMBL" id="QIG58333.1"/>
    </source>
</evidence>
<feature type="compositionally biased region" description="Basic and acidic residues" evidence="1">
    <location>
        <begin position="665"/>
        <end position="691"/>
    </location>
</feature>
<accession>A0A6G6XKN6</accession>
<dbReference type="KEGG" id="vg:64766662"/>
<protein>
    <submittedName>
        <fullName evidence="2">Tape measure protein</fullName>
    </submittedName>
</protein>
<organism evidence="2 3">
    <name type="scientific">Gordonia phage Skog</name>
    <dbReference type="NCBI Taxonomy" id="2704033"/>
    <lineage>
        <taxon>Viruses</taxon>
        <taxon>Duplodnaviria</taxon>
        <taxon>Heunggongvirae</taxon>
        <taxon>Uroviricota</taxon>
        <taxon>Caudoviricetes</taxon>
        <taxon>Skogvirus</taxon>
        <taxon>Skogvirus Skog</taxon>
    </lineage>
</organism>
<feature type="region of interest" description="Disordered" evidence="1">
    <location>
        <begin position="293"/>
        <end position="347"/>
    </location>
</feature>
<dbReference type="EMBL" id="MN908687">
    <property type="protein sequence ID" value="QIG58333.1"/>
    <property type="molecule type" value="Genomic_DNA"/>
</dbReference>